<accession>A0AAN6X7P5</accession>
<comment type="caution">
    <text evidence="4">The sequence shown here is derived from an EMBL/GenBank/DDBJ whole genome shotgun (WGS) entry which is preliminary data.</text>
</comment>
<dbReference type="Pfam" id="PF20945">
    <property type="entry name" value="RMP1"/>
    <property type="match status" value="1"/>
</dbReference>
<dbReference type="AlphaFoldDB" id="A0AAN6X7P5"/>
<proteinExistence type="predicted"/>
<dbReference type="PANTHER" id="PTHR37792">
    <property type="entry name" value="RIBONUCLEASE MRP PROTEIN SUBUNIT RMP1"/>
    <property type="match status" value="1"/>
</dbReference>
<organism evidence="4 5">
    <name type="scientific">Podospora australis</name>
    <dbReference type="NCBI Taxonomy" id="1536484"/>
    <lineage>
        <taxon>Eukaryota</taxon>
        <taxon>Fungi</taxon>
        <taxon>Dikarya</taxon>
        <taxon>Ascomycota</taxon>
        <taxon>Pezizomycotina</taxon>
        <taxon>Sordariomycetes</taxon>
        <taxon>Sordariomycetidae</taxon>
        <taxon>Sordariales</taxon>
        <taxon>Podosporaceae</taxon>
        <taxon>Podospora</taxon>
    </lineage>
</organism>
<dbReference type="InterPro" id="IPR047205">
    <property type="entry name" value="RMP1"/>
</dbReference>
<feature type="region of interest" description="Disordered" evidence="2">
    <location>
        <begin position="153"/>
        <end position="178"/>
    </location>
</feature>
<feature type="domain" description="RNase MRP protein 1 RNA binding" evidence="3">
    <location>
        <begin position="29"/>
        <end position="141"/>
    </location>
</feature>
<evidence type="ECO:0000259" key="3">
    <source>
        <dbReference type="Pfam" id="PF20945"/>
    </source>
</evidence>
<feature type="compositionally biased region" description="Acidic residues" evidence="2">
    <location>
        <begin position="240"/>
        <end position="249"/>
    </location>
</feature>
<evidence type="ECO:0000256" key="1">
    <source>
        <dbReference type="SAM" id="Coils"/>
    </source>
</evidence>
<reference evidence="4" key="2">
    <citation type="submission" date="2023-05" db="EMBL/GenBank/DDBJ databases">
        <authorList>
            <consortium name="Lawrence Berkeley National Laboratory"/>
            <person name="Steindorff A."/>
            <person name="Hensen N."/>
            <person name="Bonometti L."/>
            <person name="Westerberg I."/>
            <person name="Brannstrom I.O."/>
            <person name="Guillou S."/>
            <person name="Cros-Aarteil S."/>
            <person name="Calhoun S."/>
            <person name="Haridas S."/>
            <person name="Kuo A."/>
            <person name="Mondo S."/>
            <person name="Pangilinan J."/>
            <person name="Riley R."/>
            <person name="Labutti K."/>
            <person name="Andreopoulos B."/>
            <person name="Lipzen A."/>
            <person name="Chen C."/>
            <person name="Yanf M."/>
            <person name="Daum C."/>
            <person name="Ng V."/>
            <person name="Clum A."/>
            <person name="Ohm R."/>
            <person name="Martin F."/>
            <person name="Silar P."/>
            <person name="Natvig D."/>
            <person name="Lalanne C."/>
            <person name="Gautier V."/>
            <person name="Ament-Velasquez S.L."/>
            <person name="Kruys A."/>
            <person name="Hutchinson M.I."/>
            <person name="Powell A.J."/>
            <person name="Barry K."/>
            <person name="Miller A.N."/>
            <person name="Grigoriev I.V."/>
            <person name="Debuchy R."/>
            <person name="Gladieux P."/>
            <person name="Thoren M.H."/>
            <person name="Johannesson H."/>
        </authorList>
    </citation>
    <scope>NUCLEOTIDE SEQUENCE</scope>
    <source>
        <strain evidence="4">PSN309</strain>
    </source>
</reference>
<dbReference type="CDD" id="cd22573">
    <property type="entry name" value="RMP1_RBD"/>
    <property type="match status" value="1"/>
</dbReference>
<feature type="compositionally biased region" description="Basic residues" evidence="2">
    <location>
        <begin position="282"/>
        <end position="296"/>
    </location>
</feature>
<dbReference type="EMBL" id="MU864350">
    <property type="protein sequence ID" value="KAK4193622.1"/>
    <property type="molecule type" value="Genomic_DNA"/>
</dbReference>
<protein>
    <recommendedName>
        <fullName evidence="3">RNase MRP protein 1 RNA binding domain-containing protein</fullName>
    </recommendedName>
</protein>
<dbReference type="GO" id="GO:0000172">
    <property type="term" value="C:ribonuclease MRP complex"/>
    <property type="evidence" value="ECO:0007669"/>
    <property type="project" value="InterPro"/>
</dbReference>
<evidence type="ECO:0000313" key="4">
    <source>
        <dbReference type="EMBL" id="KAK4193622.1"/>
    </source>
</evidence>
<evidence type="ECO:0000256" key="2">
    <source>
        <dbReference type="SAM" id="MobiDB-lite"/>
    </source>
</evidence>
<feature type="compositionally biased region" description="Acidic residues" evidence="2">
    <location>
        <begin position="382"/>
        <end position="391"/>
    </location>
</feature>
<feature type="region of interest" description="Disordered" evidence="2">
    <location>
        <begin position="377"/>
        <end position="434"/>
    </location>
</feature>
<dbReference type="InterPro" id="IPR047204">
    <property type="entry name" value="RMP1_RBD"/>
</dbReference>
<gene>
    <name evidence="4" type="ORF">QBC35DRAFT_536898</name>
</gene>
<keyword evidence="1" id="KW-0175">Coiled coil</keyword>
<sequence length="434" mass="48980">MTEPEPETILTTPILTSAIESLSPVHEILCRFHHRNKNQHRIAKWWAQADMLRRHTGKFIFCLENALEEAERLERIGSLMKRKKKKTEKRKREEEEEEEIKKRAGYLRWGLGPGCFLAFTQLAADRQFAHLGLMLLGVLAQVDQACVVFAPDPSPVADDDDDDSGVALNDGGETGLQLETVNRGGRGAVTEEVVMSMEVDADMGVAISREVFMAEAPPQEPPKKTKTDQSPSISKPRQPEEEEEDEKAEEEPKPKKKMPKVVKGDEFDDIFGSFGDNSPQPTKRKTAEKKKTKPKVVKADEFDDIFGSFGDDTPQPAKKKKEATKTTADEKSEEFDNIFDSKPKKKPKKKPVEEEEAGEFDSIFDTKKPIKKKQKYATTNTVEEEEEEFEGFFDKKEKKAKSTEVPAKTAPTPALKKKKRKKGGDEFDDIFGGF</sequence>
<dbReference type="GO" id="GO:0000294">
    <property type="term" value="P:nuclear-transcribed mRNA catabolic process, RNase MRP-dependent"/>
    <property type="evidence" value="ECO:0007669"/>
    <property type="project" value="TreeGrafter"/>
</dbReference>
<reference evidence="4" key="1">
    <citation type="journal article" date="2023" name="Mol. Phylogenet. Evol.">
        <title>Genome-scale phylogeny and comparative genomics of the fungal order Sordariales.</title>
        <authorList>
            <person name="Hensen N."/>
            <person name="Bonometti L."/>
            <person name="Westerberg I."/>
            <person name="Brannstrom I.O."/>
            <person name="Guillou S."/>
            <person name="Cros-Aarteil S."/>
            <person name="Calhoun S."/>
            <person name="Haridas S."/>
            <person name="Kuo A."/>
            <person name="Mondo S."/>
            <person name="Pangilinan J."/>
            <person name="Riley R."/>
            <person name="LaButti K."/>
            <person name="Andreopoulos B."/>
            <person name="Lipzen A."/>
            <person name="Chen C."/>
            <person name="Yan M."/>
            <person name="Daum C."/>
            <person name="Ng V."/>
            <person name="Clum A."/>
            <person name="Steindorff A."/>
            <person name="Ohm R.A."/>
            <person name="Martin F."/>
            <person name="Silar P."/>
            <person name="Natvig D.O."/>
            <person name="Lalanne C."/>
            <person name="Gautier V."/>
            <person name="Ament-Velasquez S.L."/>
            <person name="Kruys A."/>
            <person name="Hutchinson M.I."/>
            <person name="Powell A.J."/>
            <person name="Barry K."/>
            <person name="Miller A.N."/>
            <person name="Grigoriev I.V."/>
            <person name="Debuchy R."/>
            <person name="Gladieux P."/>
            <person name="Hiltunen Thoren M."/>
            <person name="Johannesson H."/>
        </authorList>
    </citation>
    <scope>NUCLEOTIDE SEQUENCE</scope>
    <source>
        <strain evidence="4">PSN309</strain>
    </source>
</reference>
<dbReference type="PANTHER" id="PTHR37792:SF1">
    <property type="entry name" value="RIBONUCLEASE MRP PROTEIN SUBUNIT RMP1"/>
    <property type="match status" value="1"/>
</dbReference>
<evidence type="ECO:0000313" key="5">
    <source>
        <dbReference type="Proteomes" id="UP001302126"/>
    </source>
</evidence>
<feature type="region of interest" description="Disordered" evidence="2">
    <location>
        <begin position="214"/>
        <end position="362"/>
    </location>
</feature>
<feature type="coiled-coil region" evidence="1">
    <location>
        <begin position="63"/>
        <end position="104"/>
    </location>
</feature>
<feature type="compositionally biased region" description="Basic and acidic residues" evidence="2">
    <location>
        <begin position="392"/>
        <end position="402"/>
    </location>
</feature>
<keyword evidence="5" id="KW-1185">Reference proteome</keyword>
<name>A0AAN6X7P5_9PEZI</name>
<dbReference type="Proteomes" id="UP001302126">
    <property type="component" value="Unassembled WGS sequence"/>
</dbReference>
<dbReference type="GO" id="GO:0000466">
    <property type="term" value="P:maturation of 5.8S rRNA from tricistronic rRNA transcript (SSU-rRNA, 5.8S rRNA, LSU-rRNA)"/>
    <property type="evidence" value="ECO:0007669"/>
    <property type="project" value="TreeGrafter"/>
</dbReference>
<dbReference type="GO" id="GO:0042134">
    <property type="term" value="F:rRNA primary transcript binding"/>
    <property type="evidence" value="ECO:0007669"/>
    <property type="project" value="InterPro"/>
</dbReference>